<dbReference type="Pfam" id="PF24883">
    <property type="entry name" value="NPHP3_N"/>
    <property type="match status" value="1"/>
</dbReference>
<dbReference type="Gene3D" id="3.40.50.300">
    <property type="entry name" value="P-loop containing nucleotide triphosphate hydrolases"/>
    <property type="match status" value="1"/>
</dbReference>
<dbReference type="SUPFAM" id="SSF52540">
    <property type="entry name" value="P-loop containing nucleoside triphosphate hydrolases"/>
    <property type="match status" value="1"/>
</dbReference>
<feature type="domain" description="Nephrocystin 3-like N-terminal" evidence="2">
    <location>
        <begin position="65"/>
        <end position="232"/>
    </location>
</feature>
<keyword evidence="4" id="KW-1185">Reference proteome</keyword>
<gene>
    <name evidence="3" type="ORF">D9619_011304</name>
</gene>
<reference evidence="3 4" key="1">
    <citation type="journal article" date="2020" name="ISME J.">
        <title>Uncovering the hidden diversity of litter-decomposition mechanisms in mushroom-forming fungi.</title>
        <authorList>
            <person name="Floudas D."/>
            <person name="Bentzer J."/>
            <person name="Ahren D."/>
            <person name="Johansson T."/>
            <person name="Persson P."/>
            <person name="Tunlid A."/>
        </authorList>
    </citation>
    <scope>NUCLEOTIDE SEQUENCE [LARGE SCALE GENOMIC DNA]</scope>
    <source>
        <strain evidence="3 4">CBS 101986</strain>
    </source>
</reference>
<evidence type="ECO:0000313" key="4">
    <source>
        <dbReference type="Proteomes" id="UP000567179"/>
    </source>
</evidence>
<dbReference type="AlphaFoldDB" id="A0A8H5F5M5"/>
<protein>
    <recommendedName>
        <fullName evidence="2">Nephrocystin 3-like N-terminal domain-containing protein</fullName>
    </recommendedName>
</protein>
<evidence type="ECO:0000256" key="1">
    <source>
        <dbReference type="ARBA" id="ARBA00022737"/>
    </source>
</evidence>
<dbReference type="OrthoDB" id="5967843at2759"/>
<name>A0A8H5F5M5_9AGAR</name>
<dbReference type="EMBL" id="JAACJJ010000016">
    <property type="protein sequence ID" value="KAF5324133.1"/>
    <property type="molecule type" value="Genomic_DNA"/>
</dbReference>
<dbReference type="Proteomes" id="UP000567179">
    <property type="component" value="Unassembled WGS sequence"/>
</dbReference>
<dbReference type="InterPro" id="IPR056884">
    <property type="entry name" value="NPHP3-like_N"/>
</dbReference>
<dbReference type="PANTHER" id="PTHR10039:SF5">
    <property type="entry name" value="NACHT DOMAIN-CONTAINING PROTEIN"/>
    <property type="match status" value="1"/>
</dbReference>
<accession>A0A8H5F5M5</accession>
<evidence type="ECO:0000259" key="2">
    <source>
        <dbReference type="Pfam" id="PF24883"/>
    </source>
</evidence>
<proteinExistence type="predicted"/>
<dbReference type="PANTHER" id="PTHR10039">
    <property type="entry name" value="AMELOGENIN"/>
    <property type="match status" value="1"/>
</dbReference>
<comment type="caution">
    <text evidence="3">The sequence shown here is derived from an EMBL/GenBank/DDBJ whole genome shotgun (WGS) entry which is preliminary data.</text>
</comment>
<organism evidence="3 4">
    <name type="scientific">Psilocybe cf. subviscida</name>
    <dbReference type="NCBI Taxonomy" id="2480587"/>
    <lineage>
        <taxon>Eukaryota</taxon>
        <taxon>Fungi</taxon>
        <taxon>Dikarya</taxon>
        <taxon>Basidiomycota</taxon>
        <taxon>Agaricomycotina</taxon>
        <taxon>Agaricomycetes</taxon>
        <taxon>Agaricomycetidae</taxon>
        <taxon>Agaricales</taxon>
        <taxon>Agaricineae</taxon>
        <taxon>Strophariaceae</taxon>
        <taxon>Psilocybe</taxon>
    </lineage>
</organism>
<sequence>MASILNNAQNTNIHGGTFIINDKKGTAPSLDVLYKRVASNAILNAGGRADEVRCHPGTRKEVISRIEKWRDAPEGLTTSVFWLSGPFGAGKSAIVQTIAERCNEQGAPQANFFFFRTDISRNSVSPLVATLLHQVILLYPSVRETVATVLSANPLIFDCLLEEQLAQLIVVPLRAVQKSSASYRPLVLLIDGLDECDSDSKAGQQRILRAFDNVLVKQRHGVCLFRLLVASRVEPQISMSFKRLSTPFLPLYLNDDYSPETDIRLFITDEFKKVKSTHLLAYTLDETWPSVEDIDGIVEKSSGQFIYAATVMRFISNSSASPMLSLGKVQGVSESAGTSSPFSQLDAIYTYILSRADDQQALKDIFHAHSYSTNIKPQDPFIATHS</sequence>
<keyword evidence="1" id="KW-0677">Repeat</keyword>
<dbReference type="InterPro" id="IPR027417">
    <property type="entry name" value="P-loop_NTPase"/>
</dbReference>
<evidence type="ECO:0000313" key="3">
    <source>
        <dbReference type="EMBL" id="KAF5324133.1"/>
    </source>
</evidence>